<sequence>MAGSRATRENAPDENLAQELNAKSLSYRGRAFTPALVHTILTRETYVGRHYYNTKDGRTNTKRLREASLSNRKAHSDQTVDPSAADASSG</sequence>
<evidence type="ECO:0000313" key="3">
    <source>
        <dbReference type="EMBL" id="USA61383.1"/>
    </source>
</evidence>
<proteinExistence type="predicted"/>
<dbReference type="Pfam" id="PF07508">
    <property type="entry name" value="Recombinase"/>
    <property type="match status" value="1"/>
</dbReference>
<protein>
    <submittedName>
        <fullName evidence="3">Recombinase family protein</fullName>
    </submittedName>
</protein>
<feature type="compositionally biased region" description="Polar residues" evidence="1">
    <location>
        <begin position="77"/>
        <end position="90"/>
    </location>
</feature>
<organism evidence="3 4">
    <name type="scientific">Qipengyuania citrea</name>
    <dbReference type="NCBI Taxonomy" id="225971"/>
    <lineage>
        <taxon>Bacteria</taxon>
        <taxon>Pseudomonadati</taxon>
        <taxon>Pseudomonadota</taxon>
        <taxon>Alphaproteobacteria</taxon>
        <taxon>Sphingomonadales</taxon>
        <taxon>Erythrobacteraceae</taxon>
        <taxon>Qipengyuania</taxon>
    </lineage>
</organism>
<keyword evidence="4" id="KW-1185">Reference proteome</keyword>
<evidence type="ECO:0000256" key="1">
    <source>
        <dbReference type="SAM" id="MobiDB-lite"/>
    </source>
</evidence>
<dbReference type="InterPro" id="IPR011109">
    <property type="entry name" value="DNA_bind_recombinase_dom"/>
</dbReference>
<evidence type="ECO:0000313" key="4">
    <source>
        <dbReference type="Proteomes" id="UP001056619"/>
    </source>
</evidence>
<dbReference type="RefSeq" id="WP_301642056.1">
    <property type="nucleotide sequence ID" value="NZ_CP098494.1"/>
</dbReference>
<gene>
    <name evidence="3" type="ORF">NCF85_15205</name>
</gene>
<feature type="domain" description="Recombinase" evidence="2">
    <location>
        <begin position="14"/>
        <end position="67"/>
    </location>
</feature>
<dbReference type="Proteomes" id="UP001056619">
    <property type="component" value="Chromosome"/>
</dbReference>
<accession>A0ABY4U5J6</accession>
<feature type="region of interest" description="Disordered" evidence="1">
    <location>
        <begin position="68"/>
        <end position="90"/>
    </location>
</feature>
<evidence type="ECO:0000259" key="2">
    <source>
        <dbReference type="Pfam" id="PF07508"/>
    </source>
</evidence>
<dbReference type="EMBL" id="CP098494">
    <property type="protein sequence ID" value="USA61383.1"/>
    <property type="molecule type" value="Genomic_DNA"/>
</dbReference>
<reference evidence="3 4" key="1">
    <citation type="submission" date="2022-06" db="EMBL/GenBank/DDBJ databases">
        <authorList>
            <person name="Liu G."/>
        </authorList>
    </citation>
    <scope>NUCLEOTIDE SEQUENCE [LARGE SCALE GENOMIC DNA]</scope>
    <source>
        <strain evidence="3 4">E4</strain>
    </source>
</reference>
<name>A0ABY4U5J6_9SPHN</name>